<name>A0ABD0Z6M8_9HEMI</name>
<evidence type="ECO:0000256" key="4">
    <source>
        <dbReference type="ARBA" id="ARBA00022797"/>
    </source>
</evidence>
<dbReference type="InterPro" id="IPR010497">
    <property type="entry name" value="Epoxide_hydro_N"/>
</dbReference>
<evidence type="ECO:0000256" key="8">
    <source>
        <dbReference type="SAM" id="Phobius"/>
    </source>
</evidence>
<sequence length="452" mass="51465">MGCCRTVAFVLTLLAAISIGYFWYKLDEIPELTPIADKYWGKGDPKPDDSTIKPFKIKFSETMVQDLLRRLQNTRELTPPLEGAGFQYGFNSDYLKSIINFWKTEYNFQERETFLNQYPQFKTQISGLNIHFIHAKPDKSKIGKVIPLLLLHGWPGSVREFYEMIPLLITPRTDEKFVFEVIAPSLPGYGFSDAASKQGLDVIQMAVIMKKLMDRLGYNKFYIQGGDWGSAIGQALSVVYPENVVAYHSNMCFIRTTKVHIKMLLSYFAPWLYAEDGQNERISQQPSFLIEESGYMHIQGSKPDTVGVALTDSPAGLAAYILEKFSTWTNPSWRSKPDGGLNHYNKVNLLDNIMIYWVSGSITSSMRLYSEAFNKKSMQHPVNKVPVMIPTGCARFPSELVYIPRSILESAFPKLIRLTDMPKGGHFAAFEVPELLAEDFWQFVSTVKKEKK</sequence>
<protein>
    <recommendedName>
        <fullName evidence="6">Epoxide hydrolase</fullName>
        <ecNumber evidence="6">3.3.2.9</ecNumber>
    </recommendedName>
</protein>
<evidence type="ECO:0000256" key="1">
    <source>
        <dbReference type="ARBA" id="ARBA00000221"/>
    </source>
</evidence>
<comment type="catalytic activity">
    <reaction evidence="1 6">
        <text>1-(4-methoxyphenyl)-N-methyl-N-[(3-methyloxetan-3-yl)methyl]methanamine + H2O = 2-{[(4-methoxybenzyl)(methyl)amino]methyl}-2-methylpropane-1,3-diol</text>
        <dbReference type="Rhea" id="RHEA:55764"/>
        <dbReference type="ChEBI" id="CHEBI:15377"/>
        <dbReference type="ChEBI" id="CHEBI:139161"/>
        <dbReference type="ChEBI" id="CHEBI:139164"/>
        <dbReference type="EC" id="3.3.2.9"/>
    </reaction>
</comment>
<dbReference type="InterPro" id="IPR000639">
    <property type="entry name" value="Epox_hydrolase-like"/>
</dbReference>
<evidence type="ECO:0000256" key="3">
    <source>
        <dbReference type="ARBA" id="ARBA00010088"/>
    </source>
</evidence>
<evidence type="ECO:0000313" key="11">
    <source>
        <dbReference type="Proteomes" id="UP001558652"/>
    </source>
</evidence>
<dbReference type="InterPro" id="IPR016292">
    <property type="entry name" value="Epoxide_hydrolase"/>
</dbReference>
<evidence type="ECO:0000313" key="10">
    <source>
        <dbReference type="EMBL" id="KAL1131024.1"/>
    </source>
</evidence>
<dbReference type="SUPFAM" id="SSF53474">
    <property type="entry name" value="alpha/beta-Hydrolases"/>
    <property type="match status" value="1"/>
</dbReference>
<keyword evidence="11" id="KW-1185">Reference proteome</keyword>
<organism evidence="10 11">
    <name type="scientific">Ranatra chinensis</name>
    <dbReference type="NCBI Taxonomy" id="642074"/>
    <lineage>
        <taxon>Eukaryota</taxon>
        <taxon>Metazoa</taxon>
        <taxon>Ecdysozoa</taxon>
        <taxon>Arthropoda</taxon>
        <taxon>Hexapoda</taxon>
        <taxon>Insecta</taxon>
        <taxon>Pterygota</taxon>
        <taxon>Neoptera</taxon>
        <taxon>Paraneoptera</taxon>
        <taxon>Hemiptera</taxon>
        <taxon>Heteroptera</taxon>
        <taxon>Panheteroptera</taxon>
        <taxon>Nepomorpha</taxon>
        <taxon>Nepidae</taxon>
        <taxon>Ranatrinae</taxon>
        <taxon>Ranatra</taxon>
    </lineage>
</organism>
<dbReference type="PANTHER" id="PTHR21661:SF35">
    <property type="entry name" value="EPOXIDE HYDROLASE"/>
    <property type="match status" value="1"/>
</dbReference>
<dbReference type="PANTHER" id="PTHR21661">
    <property type="entry name" value="EPOXIDE HYDROLASE 1-RELATED"/>
    <property type="match status" value="1"/>
</dbReference>
<dbReference type="GO" id="GO:0005789">
    <property type="term" value="C:endoplasmic reticulum membrane"/>
    <property type="evidence" value="ECO:0007669"/>
    <property type="project" value="UniProtKB-SubCell"/>
</dbReference>
<feature type="active site" description="Nucleophile" evidence="7">
    <location>
        <position position="227"/>
    </location>
</feature>
<dbReference type="Proteomes" id="UP001558652">
    <property type="component" value="Unassembled WGS sequence"/>
</dbReference>
<evidence type="ECO:0000256" key="5">
    <source>
        <dbReference type="ARBA" id="ARBA00022801"/>
    </source>
</evidence>
<feature type="active site" description="Proton acceptor" evidence="7">
    <location>
        <position position="426"/>
    </location>
</feature>
<evidence type="ECO:0000256" key="2">
    <source>
        <dbReference type="ARBA" id="ARBA00004111"/>
    </source>
</evidence>
<proteinExistence type="inferred from homology"/>
<reference evidence="10 11" key="1">
    <citation type="submission" date="2024-07" db="EMBL/GenBank/DDBJ databases">
        <title>Chromosome-level genome assembly of the water stick insect Ranatra chinensis (Heteroptera: Nepidae).</title>
        <authorList>
            <person name="Liu X."/>
        </authorList>
    </citation>
    <scope>NUCLEOTIDE SEQUENCE [LARGE SCALE GENOMIC DNA]</scope>
    <source>
        <strain evidence="10">Cailab_2021Rc</strain>
        <tissue evidence="10">Muscle</tissue>
    </source>
</reference>
<comment type="caution">
    <text evidence="10">The sequence shown here is derived from an EMBL/GenBank/DDBJ whole genome shotgun (WGS) entry which is preliminary data.</text>
</comment>
<keyword evidence="6" id="KW-0256">Endoplasmic reticulum</keyword>
<accession>A0ABD0Z6M8</accession>
<dbReference type="EMBL" id="JBFDAA010000007">
    <property type="protein sequence ID" value="KAL1131024.1"/>
    <property type="molecule type" value="Genomic_DNA"/>
</dbReference>
<evidence type="ECO:0000259" key="9">
    <source>
        <dbReference type="Pfam" id="PF06441"/>
    </source>
</evidence>
<comment type="catalytic activity">
    <reaction evidence="6">
        <text>cis-stilbene oxide + H2O = (1R,2R)-hydrobenzoin</text>
        <dbReference type="Rhea" id="RHEA:23900"/>
        <dbReference type="ChEBI" id="CHEBI:15377"/>
        <dbReference type="ChEBI" id="CHEBI:50004"/>
        <dbReference type="ChEBI" id="CHEBI:50014"/>
        <dbReference type="EC" id="3.3.2.9"/>
    </reaction>
</comment>
<keyword evidence="8" id="KW-1133">Transmembrane helix</keyword>
<evidence type="ECO:0000256" key="6">
    <source>
        <dbReference type="PIRNR" id="PIRNR001112"/>
    </source>
</evidence>
<comment type="function">
    <text evidence="6">Catalyzes juvenile hormone hydrolysis.</text>
</comment>
<comment type="similarity">
    <text evidence="3 6">Belongs to the peptidase S33 family.</text>
</comment>
<feature type="domain" description="Epoxide hydrolase N-terminal" evidence="9">
    <location>
        <begin position="52"/>
        <end position="161"/>
    </location>
</feature>
<dbReference type="InterPro" id="IPR029058">
    <property type="entry name" value="AB_hydrolase_fold"/>
</dbReference>
<keyword evidence="8" id="KW-0812">Transmembrane</keyword>
<feature type="transmembrane region" description="Helical" evidence="8">
    <location>
        <begin position="7"/>
        <end position="24"/>
    </location>
</feature>
<gene>
    <name evidence="10" type="ORF">AAG570_012262</name>
</gene>
<evidence type="ECO:0000256" key="7">
    <source>
        <dbReference type="PIRSR" id="PIRSR001112-1"/>
    </source>
</evidence>
<comment type="subcellular location">
    <subcellularLocation>
        <location evidence="6">Endoplasmic reticulum membrane</location>
    </subcellularLocation>
    <subcellularLocation>
        <location evidence="2">Microsome membrane</location>
        <topology evidence="2">Single-pass membrane protein</topology>
    </subcellularLocation>
</comment>
<feature type="active site" description="Proton donor" evidence="7">
    <location>
        <position position="369"/>
    </location>
</feature>
<dbReference type="Gene3D" id="3.40.50.1820">
    <property type="entry name" value="alpha/beta hydrolase"/>
    <property type="match status" value="1"/>
</dbReference>
<keyword evidence="4 6" id="KW-0058">Aromatic hydrocarbons catabolism</keyword>
<dbReference type="AlphaFoldDB" id="A0ABD0Z6M8"/>
<dbReference type="Pfam" id="PF06441">
    <property type="entry name" value="EHN"/>
    <property type="match status" value="1"/>
</dbReference>
<dbReference type="EC" id="3.3.2.9" evidence="6"/>
<keyword evidence="6 8" id="KW-0472">Membrane</keyword>
<keyword evidence="5 6" id="KW-0378">Hydrolase</keyword>
<dbReference type="PRINTS" id="PR00412">
    <property type="entry name" value="EPOXHYDRLASE"/>
</dbReference>
<dbReference type="GO" id="GO:0033961">
    <property type="term" value="F:cis-stilbene-oxide hydrolase activity"/>
    <property type="evidence" value="ECO:0007669"/>
    <property type="project" value="UniProtKB-UniRule"/>
</dbReference>
<dbReference type="PIRSF" id="PIRSF001112">
    <property type="entry name" value="Epoxide_hydrolase"/>
    <property type="match status" value="1"/>
</dbReference>